<sequence>MPRKKKADVVALDRSTQEGALAAVRAGTYDRDCYIGRYGDIPPDKKEK</sequence>
<accession>A0A0F9RNT6</accession>
<reference evidence="1" key="1">
    <citation type="journal article" date="2015" name="Nature">
        <title>Complex archaea that bridge the gap between prokaryotes and eukaryotes.</title>
        <authorList>
            <person name="Spang A."/>
            <person name="Saw J.H."/>
            <person name="Jorgensen S.L."/>
            <person name="Zaremba-Niedzwiedzka K."/>
            <person name="Martijn J."/>
            <person name="Lind A.E."/>
            <person name="van Eijk R."/>
            <person name="Schleper C."/>
            <person name="Guy L."/>
            <person name="Ettema T.J."/>
        </authorList>
    </citation>
    <scope>NUCLEOTIDE SEQUENCE</scope>
</reference>
<organism evidence="1">
    <name type="scientific">marine sediment metagenome</name>
    <dbReference type="NCBI Taxonomy" id="412755"/>
    <lineage>
        <taxon>unclassified sequences</taxon>
        <taxon>metagenomes</taxon>
        <taxon>ecological metagenomes</taxon>
    </lineage>
</organism>
<proteinExistence type="predicted"/>
<dbReference type="EMBL" id="LAZR01001062">
    <property type="protein sequence ID" value="KKN51487.1"/>
    <property type="molecule type" value="Genomic_DNA"/>
</dbReference>
<name>A0A0F9RNT6_9ZZZZ</name>
<protein>
    <submittedName>
        <fullName evidence="1">Uncharacterized protein</fullName>
    </submittedName>
</protein>
<comment type="caution">
    <text evidence="1">The sequence shown here is derived from an EMBL/GenBank/DDBJ whole genome shotgun (WGS) entry which is preliminary data.</text>
</comment>
<evidence type="ECO:0000313" key="1">
    <source>
        <dbReference type="EMBL" id="KKN51487.1"/>
    </source>
</evidence>
<gene>
    <name evidence="1" type="ORF">LCGC14_0622280</name>
</gene>
<dbReference type="AlphaFoldDB" id="A0A0F9RNT6"/>